<dbReference type="CDD" id="cd10537">
    <property type="entry name" value="SET_SETD9"/>
    <property type="match status" value="1"/>
</dbReference>
<gene>
    <name evidence="2" type="ORF">BV898_12978</name>
</gene>
<dbReference type="InterPro" id="IPR001214">
    <property type="entry name" value="SET_dom"/>
</dbReference>
<dbReference type="InterPro" id="IPR046341">
    <property type="entry name" value="SET_dom_sf"/>
</dbReference>
<dbReference type="SUPFAM" id="SSF82199">
    <property type="entry name" value="SET domain"/>
    <property type="match status" value="1"/>
</dbReference>
<proteinExistence type="predicted"/>
<keyword evidence="3" id="KW-1185">Reference proteome</keyword>
<name>A0A1W0WC40_HYPEX</name>
<organism evidence="2 3">
    <name type="scientific">Hypsibius exemplaris</name>
    <name type="common">Freshwater tardigrade</name>
    <dbReference type="NCBI Taxonomy" id="2072580"/>
    <lineage>
        <taxon>Eukaryota</taxon>
        <taxon>Metazoa</taxon>
        <taxon>Ecdysozoa</taxon>
        <taxon>Tardigrada</taxon>
        <taxon>Eutardigrada</taxon>
        <taxon>Parachela</taxon>
        <taxon>Hypsibioidea</taxon>
        <taxon>Hypsibiidae</taxon>
        <taxon>Hypsibius</taxon>
    </lineage>
</organism>
<comment type="caution">
    <text evidence="2">The sequence shown here is derived from an EMBL/GenBank/DDBJ whole genome shotgun (WGS) entry which is preliminary data.</text>
</comment>
<dbReference type="Gene3D" id="2.170.270.10">
    <property type="entry name" value="SET domain"/>
    <property type="match status" value="1"/>
</dbReference>
<dbReference type="OrthoDB" id="442460at2759"/>
<accession>A0A1W0WC40</accession>
<feature type="domain" description="SET" evidence="1">
    <location>
        <begin position="89"/>
        <end position="267"/>
    </location>
</feature>
<dbReference type="PANTHER" id="PTHR33524:SF2">
    <property type="entry name" value="SET DOMAIN-CONTAINING PROTEIN 9"/>
    <property type="match status" value="1"/>
</dbReference>
<protein>
    <submittedName>
        <fullName evidence="2">SET domain-containing protein 9</fullName>
    </submittedName>
</protein>
<sequence>MTAGRGLLEWWNSYKHRFVPWIALQVHKRKLVKAGQLRAIPPVELQAAVGELVKYLDSVPVRTAIRDPFAPPSESAEIDRKCLADLVGFSLRVRKSRIPKSGRGVFVDRGVVQPDTLVALYPGTVYDAGEPVLLQSLANPYIIQCVDGCYIDGKSIGISRLIYKSCANRDFFHGHRWCDVSWLDTAAGIGLTNPYAVGQYVNNERLPEFEANVAYHEFEIPPEFDLKHRKYIPNVHFSPEKDRPLRMMALISLRSIRAGEELYSSYFTAFR</sequence>
<dbReference type="Proteomes" id="UP000192578">
    <property type="component" value="Unassembled WGS sequence"/>
</dbReference>
<evidence type="ECO:0000259" key="1">
    <source>
        <dbReference type="PROSITE" id="PS50280"/>
    </source>
</evidence>
<dbReference type="InterPro" id="IPR040415">
    <property type="entry name" value="SETD9"/>
</dbReference>
<dbReference type="PANTHER" id="PTHR33524">
    <property type="entry name" value="C5ORF35"/>
    <property type="match status" value="1"/>
</dbReference>
<reference evidence="3" key="1">
    <citation type="submission" date="2017-01" db="EMBL/GenBank/DDBJ databases">
        <title>Comparative genomics of anhydrobiosis in the tardigrade Hypsibius dujardini.</title>
        <authorList>
            <person name="Yoshida Y."/>
            <person name="Koutsovoulos G."/>
            <person name="Laetsch D."/>
            <person name="Stevens L."/>
            <person name="Kumar S."/>
            <person name="Horikawa D."/>
            <person name="Ishino K."/>
            <person name="Komine S."/>
            <person name="Tomita M."/>
            <person name="Blaxter M."/>
            <person name="Arakawa K."/>
        </authorList>
    </citation>
    <scope>NUCLEOTIDE SEQUENCE [LARGE SCALE GENOMIC DNA]</scope>
    <source>
        <strain evidence="3">Z151</strain>
    </source>
</reference>
<evidence type="ECO:0000313" key="2">
    <source>
        <dbReference type="EMBL" id="OQV12747.1"/>
    </source>
</evidence>
<dbReference type="AlphaFoldDB" id="A0A1W0WC40"/>
<dbReference type="EMBL" id="MTYJ01000137">
    <property type="protein sequence ID" value="OQV12747.1"/>
    <property type="molecule type" value="Genomic_DNA"/>
</dbReference>
<evidence type="ECO:0000313" key="3">
    <source>
        <dbReference type="Proteomes" id="UP000192578"/>
    </source>
</evidence>
<dbReference type="PROSITE" id="PS50280">
    <property type="entry name" value="SET"/>
    <property type="match status" value="1"/>
</dbReference>